<accession>A0A2M7PNA0</accession>
<name>A0A2M7PNA0_9BACT</name>
<gene>
    <name evidence="1" type="ORF">COZ07_06995</name>
</gene>
<evidence type="ECO:0000313" key="1">
    <source>
        <dbReference type="EMBL" id="PIY32079.1"/>
    </source>
</evidence>
<dbReference type="RefSeq" id="WP_406607885.1">
    <property type="nucleotide sequence ID" value="NZ_PFKO01000263.1"/>
</dbReference>
<evidence type="ECO:0000313" key="2">
    <source>
        <dbReference type="Proteomes" id="UP000230646"/>
    </source>
</evidence>
<protein>
    <submittedName>
        <fullName evidence="1">Uncharacterized protein</fullName>
    </submittedName>
</protein>
<comment type="caution">
    <text evidence="1">The sequence shown here is derived from an EMBL/GenBank/DDBJ whole genome shotgun (WGS) entry which is preliminary data.</text>
</comment>
<reference evidence="1 2" key="1">
    <citation type="submission" date="2017-09" db="EMBL/GenBank/DDBJ databases">
        <title>Depth-based differentiation of microbial function through sediment-hosted aquifers and enrichment of novel symbionts in the deep terrestrial subsurface.</title>
        <authorList>
            <person name="Probst A.J."/>
            <person name="Ladd B."/>
            <person name="Jarett J.K."/>
            <person name="Geller-Mcgrath D.E."/>
            <person name="Sieber C.M."/>
            <person name="Emerson J.B."/>
            <person name="Anantharaman K."/>
            <person name="Thomas B.C."/>
            <person name="Malmstrom R."/>
            <person name="Stieglmeier M."/>
            <person name="Klingl A."/>
            <person name="Woyke T."/>
            <person name="Ryan C.M."/>
            <person name="Banfield J.F."/>
        </authorList>
    </citation>
    <scope>NUCLEOTIDE SEQUENCE [LARGE SCALE GENOMIC DNA]</scope>
    <source>
        <strain evidence="1">CG_4_10_14_3_um_filter_34_13</strain>
    </source>
</reference>
<organism evidence="1 2">
    <name type="scientific">Candidatus Infernicultor aquiphilus</name>
    <dbReference type="NCBI Taxonomy" id="1805029"/>
    <lineage>
        <taxon>Bacteria</taxon>
        <taxon>Pseudomonadati</taxon>
        <taxon>Atribacterota</taxon>
        <taxon>Candidatus Phoenicimicrobiia</taxon>
        <taxon>Candidatus Pheonicimicrobiales</taxon>
        <taxon>Candidatus Phoenicimicrobiaceae</taxon>
        <taxon>Candidatus Infernicultor</taxon>
    </lineage>
</organism>
<sequence>MATKPTLTDGVNTITLEHPQVGNLVKKNIWDKIQKETLNGTTLEQTAFRKYEYILTFKNVDATLYTTVYDFLTTALDYNRAINFSYTDKWSVANNVEVAAILGDEESAGGSMANFKLTLRETTKR</sequence>
<dbReference type="Proteomes" id="UP000230646">
    <property type="component" value="Unassembled WGS sequence"/>
</dbReference>
<dbReference type="AlphaFoldDB" id="A0A2M7PNA0"/>
<dbReference type="EMBL" id="PFKO01000263">
    <property type="protein sequence ID" value="PIY32079.1"/>
    <property type="molecule type" value="Genomic_DNA"/>
</dbReference>
<proteinExistence type="predicted"/>